<proteinExistence type="predicted"/>
<dbReference type="SUPFAM" id="SSF56300">
    <property type="entry name" value="Metallo-dependent phosphatases"/>
    <property type="match status" value="1"/>
</dbReference>
<dbReference type="InterPro" id="IPR029052">
    <property type="entry name" value="Metallo-depent_PP-like"/>
</dbReference>
<dbReference type="EMBL" id="BSPL01000017">
    <property type="protein sequence ID" value="GLS71640.1"/>
    <property type="molecule type" value="Genomic_DNA"/>
</dbReference>
<name>A0AA37TH98_9HYPH</name>
<comment type="caution">
    <text evidence="1">The sequence shown here is derived from an EMBL/GenBank/DDBJ whole genome shotgun (WGS) entry which is preliminary data.</text>
</comment>
<reference evidence="2" key="1">
    <citation type="journal article" date="2019" name="Int. J. Syst. Evol. Microbiol.">
        <title>The Global Catalogue of Microorganisms (GCM) 10K type strain sequencing project: providing services to taxonomists for standard genome sequencing and annotation.</title>
        <authorList>
            <consortium name="The Broad Institute Genomics Platform"/>
            <consortium name="The Broad Institute Genome Sequencing Center for Infectious Disease"/>
            <person name="Wu L."/>
            <person name="Ma J."/>
        </authorList>
    </citation>
    <scope>NUCLEOTIDE SEQUENCE [LARGE SCALE GENOMIC DNA]</scope>
    <source>
        <strain evidence="2">NBRC 103632</strain>
    </source>
</reference>
<keyword evidence="2" id="KW-1185">Reference proteome</keyword>
<dbReference type="AlphaFoldDB" id="A0AA37TH98"/>
<dbReference type="Proteomes" id="UP001157440">
    <property type="component" value="Unassembled WGS sequence"/>
</dbReference>
<protein>
    <submittedName>
        <fullName evidence="1">Hydrolase</fullName>
    </submittedName>
</protein>
<dbReference type="RefSeq" id="WP_238193803.1">
    <property type="nucleotide sequence ID" value="NZ_BPQZ01000001.1"/>
</dbReference>
<dbReference type="GO" id="GO:0016787">
    <property type="term" value="F:hydrolase activity"/>
    <property type="evidence" value="ECO:0007669"/>
    <property type="project" value="UniProtKB-KW"/>
</dbReference>
<gene>
    <name evidence="1" type="ORF">GCM10007890_36530</name>
</gene>
<evidence type="ECO:0000313" key="1">
    <source>
        <dbReference type="EMBL" id="GLS71640.1"/>
    </source>
</evidence>
<keyword evidence="1" id="KW-0378">Hydrolase</keyword>
<organism evidence="1 2">
    <name type="scientific">Methylobacterium tardum</name>
    <dbReference type="NCBI Taxonomy" id="374432"/>
    <lineage>
        <taxon>Bacteria</taxon>
        <taxon>Pseudomonadati</taxon>
        <taxon>Pseudomonadota</taxon>
        <taxon>Alphaproteobacteria</taxon>
        <taxon>Hyphomicrobiales</taxon>
        <taxon>Methylobacteriaceae</taxon>
        <taxon>Methylobacterium</taxon>
    </lineage>
</organism>
<accession>A0AA37TH98</accession>
<evidence type="ECO:0000313" key="2">
    <source>
        <dbReference type="Proteomes" id="UP001157440"/>
    </source>
</evidence>
<dbReference type="Gene3D" id="3.60.21.10">
    <property type="match status" value="1"/>
</dbReference>
<sequence>MATWFTADTHFGHTRIVNATFSTPRLAFSTIEEHDEALVANWNATVGPDDTVWHLGDFSYRCHPRRERALFDRLAGVKHLVRGNHDKSAAALPWASVRDVGQVVVDGQGIWLSHYSHRTWPRLHRGDLHLYGHSHGTLPGDSRSLDVGVDCWDYRPVSLAEIRGRMAASDTVPAELRTPAEG</sequence>